<feature type="compositionally biased region" description="Basic and acidic residues" evidence="1">
    <location>
        <begin position="561"/>
        <end position="575"/>
    </location>
</feature>
<dbReference type="GO" id="GO:0042981">
    <property type="term" value="P:regulation of apoptotic process"/>
    <property type="evidence" value="ECO:0007669"/>
    <property type="project" value="InterPro"/>
</dbReference>
<feature type="compositionally biased region" description="Acidic residues" evidence="1">
    <location>
        <begin position="217"/>
        <end position="227"/>
    </location>
</feature>
<keyword evidence="4" id="KW-1185">Reference proteome</keyword>
<proteinExistence type="predicted"/>
<reference evidence="3" key="2">
    <citation type="submission" date="2025-08" db="UniProtKB">
        <authorList>
            <consortium name="Ensembl"/>
        </authorList>
    </citation>
    <scope>IDENTIFICATION</scope>
</reference>
<dbReference type="KEGG" id="loc:107076614"/>
<evidence type="ECO:0000256" key="1">
    <source>
        <dbReference type="SAM" id="MobiDB-lite"/>
    </source>
</evidence>
<dbReference type="EMBL" id="AHAT01029649">
    <property type="status" value="NOT_ANNOTATED_CDS"/>
    <property type="molecule type" value="Genomic_DNA"/>
</dbReference>
<accession>W5N9F7</accession>
<dbReference type="Pfam" id="PF00619">
    <property type="entry name" value="CARD"/>
    <property type="match status" value="1"/>
</dbReference>
<feature type="compositionally biased region" description="Basic and acidic residues" evidence="1">
    <location>
        <begin position="347"/>
        <end position="364"/>
    </location>
</feature>
<dbReference type="HOGENOM" id="CLU_361279_0_0_1"/>
<reference evidence="3" key="3">
    <citation type="submission" date="2025-09" db="UniProtKB">
        <authorList>
            <consortium name="Ensembl"/>
        </authorList>
    </citation>
    <scope>IDENTIFICATION</scope>
</reference>
<dbReference type="Proteomes" id="UP000018468">
    <property type="component" value="Linkage group LG2"/>
</dbReference>
<dbReference type="CDD" id="cd01671">
    <property type="entry name" value="CARD"/>
    <property type="match status" value="1"/>
</dbReference>
<feature type="region of interest" description="Disordered" evidence="1">
    <location>
        <begin position="201"/>
        <end position="321"/>
    </location>
</feature>
<dbReference type="Gene3D" id="1.10.533.10">
    <property type="entry name" value="Death Domain, Fas"/>
    <property type="match status" value="1"/>
</dbReference>
<organism evidence="3 4">
    <name type="scientific">Lepisosteus oculatus</name>
    <name type="common">Spotted gar</name>
    <dbReference type="NCBI Taxonomy" id="7918"/>
    <lineage>
        <taxon>Eukaryota</taxon>
        <taxon>Metazoa</taxon>
        <taxon>Chordata</taxon>
        <taxon>Craniata</taxon>
        <taxon>Vertebrata</taxon>
        <taxon>Euteleostomi</taxon>
        <taxon>Actinopterygii</taxon>
        <taxon>Neopterygii</taxon>
        <taxon>Holostei</taxon>
        <taxon>Semionotiformes</taxon>
        <taxon>Lepisosteidae</taxon>
        <taxon>Lepisosteus</taxon>
    </lineage>
</organism>
<reference evidence="4" key="1">
    <citation type="submission" date="2011-12" db="EMBL/GenBank/DDBJ databases">
        <title>The Draft Genome of Lepisosteus oculatus.</title>
        <authorList>
            <consortium name="The Broad Institute Genome Assembly &amp; Analysis Group"/>
            <consortium name="Computational R&amp;D Group"/>
            <consortium name="and Sequencing Platform"/>
            <person name="Di Palma F."/>
            <person name="Alfoldi J."/>
            <person name="Johnson J."/>
            <person name="Berlin A."/>
            <person name="Gnerre S."/>
            <person name="Jaffe D."/>
            <person name="MacCallum I."/>
            <person name="Young S."/>
            <person name="Walker B.J."/>
            <person name="Lander E.S."/>
            <person name="Lindblad-Toh K."/>
        </authorList>
    </citation>
    <scope>NUCLEOTIDE SEQUENCE [LARGE SCALE GENOMIC DNA]</scope>
</reference>
<protein>
    <submittedName>
        <fullName evidence="3">Uncharacterized LOC107076614</fullName>
    </submittedName>
</protein>
<feature type="domain" description="CARD" evidence="2">
    <location>
        <begin position="1"/>
        <end position="92"/>
    </location>
</feature>
<feature type="region of interest" description="Disordered" evidence="1">
    <location>
        <begin position="337"/>
        <end position="415"/>
    </location>
</feature>
<dbReference type="Bgee" id="ENSLOCG00000014007">
    <property type="expression patterns" value="Expressed in pharyngeal gill and 5 other cell types or tissues"/>
</dbReference>
<feature type="compositionally biased region" description="Polar residues" evidence="1">
    <location>
        <begin position="535"/>
        <end position="553"/>
    </location>
</feature>
<feature type="compositionally biased region" description="Polar residues" evidence="1">
    <location>
        <begin position="365"/>
        <end position="383"/>
    </location>
</feature>
<feature type="compositionally biased region" description="Basic and acidic residues" evidence="1">
    <location>
        <begin position="517"/>
        <end position="534"/>
    </location>
</feature>
<dbReference type="PROSITE" id="PS50209">
    <property type="entry name" value="CARD"/>
    <property type="match status" value="1"/>
</dbReference>
<feature type="region of interest" description="Disordered" evidence="1">
    <location>
        <begin position="507"/>
        <end position="624"/>
    </location>
</feature>
<sequence length="774" mass="86442">MEDGTQFLQSSYKTFVEKMNKPSLKQLLDYLYQEDMLTEAEKDEIEARETQSDKNRNAFAIIINKGNKVHETVIQYLKDNHKHEYEAMAKAAEKKKMRFGQMQASTGSQSDIEKYTDEHLEEIIKNLTKEVGSIEVKRIENEVKDNVLKKMWAFPPSTVHAISKDKDINSFLTKEASECSGKAFPLTKVIGCLFIRRAKAKTNPQVDTSNNSSNESESMEDSIEESLTESRQENSPTGGKSMGTHSQSDMRETLRDNNPINNDSKDNCLNPPESINSEASNTGQGGSLDSGVSSLSQNNTSKEEICDMETQQSSVTVDDSRPAFTEDVPISEAFGKGLPAIKTLPQRSEKMQNKSVNKNDDTSLRKSQFSGTANPIPTENASPEISGEVRTMVKSDPKDDEHSDNRVNQASADADVDSSVCKKNINNYSKDNCLNPPESIDLEASNNLLTLTGQTGSLDSGVSSLSQNNTSKEDICDMETQQSSVTVDDSRPAFTEDVPISEAFGKGLPAIKTLPQRSEKMQNKSVNKNDDTSLRKSQFSGTANPIPTENASPEISGEVRTMVKSDPKDDEHSDNRVNQASADADVNSSACKESSPKKRKSKTQQEEEQKSGNRNKKRRSEKIDKLKTYFKETNIDKGSTLKCINYREHNECRLLTVHDSIVYYDVNSKQDVLLITETPKEKSDTSKDNQFSHILGLPKLFESQLQLRMGILGNIIRAHVLFSGNKKPPYKLGYKKTYFLDVLDTFKSFVVEILIPVLAVYKQSQKETILKDFE</sequence>
<feature type="compositionally biased region" description="Basic and acidic residues" evidence="1">
    <location>
        <begin position="391"/>
        <end position="405"/>
    </location>
</feature>
<evidence type="ECO:0000259" key="2">
    <source>
        <dbReference type="PROSITE" id="PS50209"/>
    </source>
</evidence>
<dbReference type="InParanoid" id="W5N9F7"/>
<feature type="compositionally biased region" description="Polar residues" evidence="1">
    <location>
        <begin position="233"/>
        <end position="247"/>
    </location>
</feature>
<feature type="compositionally biased region" description="Polar residues" evidence="1">
    <location>
        <begin position="273"/>
        <end position="282"/>
    </location>
</feature>
<feature type="compositionally biased region" description="Polar residues" evidence="1">
    <location>
        <begin position="576"/>
        <end position="592"/>
    </location>
</feature>
<dbReference type="InterPro" id="IPR011029">
    <property type="entry name" value="DEATH-like_dom_sf"/>
</dbReference>
<dbReference type="Ensembl" id="ENSLOCT00000017297.1">
    <property type="protein sequence ID" value="ENSLOCP00000017266.1"/>
    <property type="gene ID" value="ENSLOCG00000014007.1"/>
</dbReference>
<dbReference type="InterPro" id="IPR001315">
    <property type="entry name" value="CARD"/>
</dbReference>
<dbReference type="SUPFAM" id="SSF47986">
    <property type="entry name" value="DEATH domain"/>
    <property type="match status" value="1"/>
</dbReference>
<name>W5N9F7_LEPOC</name>
<dbReference type="AlphaFoldDB" id="W5N9F7"/>
<evidence type="ECO:0000313" key="4">
    <source>
        <dbReference type="Proteomes" id="UP000018468"/>
    </source>
</evidence>
<evidence type="ECO:0000313" key="3">
    <source>
        <dbReference type="Ensembl" id="ENSLOCP00000017266.1"/>
    </source>
</evidence>